<evidence type="ECO:0000313" key="3">
    <source>
        <dbReference type="Proteomes" id="UP000031258"/>
    </source>
</evidence>
<accession>A0A0C1QFA9</accession>
<dbReference type="InterPro" id="IPR053155">
    <property type="entry name" value="F-pilin_assembly_TraC"/>
</dbReference>
<dbReference type="PANTHER" id="PTHR38467">
    <property type="match status" value="1"/>
</dbReference>
<keyword evidence="3" id="KW-1185">Reference proteome</keyword>
<comment type="caution">
    <text evidence="2">The sequence shown here is derived from an EMBL/GenBank/DDBJ whole genome shotgun (WGS) entry which is preliminary data.</text>
</comment>
<evidence type="ECO:0000313" key="2">
    <source>
        <dbReference type="EMBL" id="KIE04244.1"/>
    </source>
</evidence>
<dbReference type="OrthoDB" id="7166089at2"/>
<dbReference type="InterPro" id="IPR027417">
    <property type="entry name" value="P-loop_NTPase"/>
</dbReference>
<name>A0A0C1QFA9_9RICK</name>
<dbReference type="Gene3D" id="1.10.8.730">
    <property type="match status" value="1"/>
</dbReference>
<dbReference type="Proteomes" id="UP000031258">
    <property type="component" value="Unassembled WGS sequence"/>
</dbReference>
<evidence type="ECO:0000259" key="1">
    <source>
        <dbReference type="Pfam" id="PF19044"/>
    </source>
</evidence>
<dbReference type="RefSeq" id="WP_039459113.1">
    <property type="nucleotide sequence ID" value="NZ_JSWE01000208.1"/>
</dbReference>
<dbReference type="InterPro" id="IPR025955">
    <property type="entry name" value="TraC/Conjuga_ATPase"/>
</dbReference>
<organism evidence="2 3">
    <name type="scientific">Candidatus Jidaibacter acanthamoebae</name>
    <dbReference type="NCBI Taxonomy" id="86105"/>
    <lineage>
        <taxon>Bacteria</taxon>
        <taxon>Pseudomonadati</taxon>
        <taxon>Pseudomonadota</taxon>
        <taxon>Alphaproteobacteria</taxon>
        <taxon>Rickettsiales</taxon>
        <taxon>Candidatus Midichloriaceae</taxon>
        <taxon>Candidatus Jidaibacter</taxon>
    </lineage>
</organism>
<feature type="domain" description="TraG P-loop" evidence="1">
    <location>
        <begin position="465"/>
        <end position="847"/>
    </location>
</feature>
<reference evidence="2 3" key="1">
    <citation type="submission" date="2014-11" db="EMBL/GenBank/DDBJ databases">
        <title>A Rickettsiales Symbiont of Amoebae With Ancient Features.</title>
        <authorList>
            <person name="Schulz F."/>
            <person name="Martijn J."/>
            <person name="Wascher F."/>
            <person name="Kostanjsek R."/>
            <person name="Ettema T.J."/>
            <person name="Horn M."/>
        </authorList>
    </citation>
    <scope>NUCLEOTIDE SEQUENCE [LARGE SCALE GENOMIC DNA]</scope>
    <source>
        <strain evidence="2 3">UWC36</strain>
    </source>
</reference>
<dbReference type="Pfam" id="PF11130">
    <property type="entry name" value="TraC_F_IV"/>
    <property type="match status" value="1"/>
</dbReference>
<dbReference type="AlphaFoldDB" id="A0A0C1QFA9"/>
<sequence>MNTIKQYFRELREDIKSISSSYKARKAFANDNKEKYKDPSLLDFISYRKYHVKYGVFENDTTLSCIIKTSHFSGVDNGAKQVLRGIINNGIPQDCIVQVINYASPRVGDLVDYWHRSGANSELFKRIADERKVLFEKGSWESILGERRSFVVRNFELYFCFSIPKPKTSSGIKDGIYRLEALKDKIREGLKGINCDVININDKDLASLVGEFINPDKSLYKNSNLKKKEDVREYFSSSHQVEMVKDGVVFSNEEEKFKYLVFEVVDLPDTWRIENSVDLMGQFDGGFGLPCPFYITFGFQLKSKESSERSADKYRMIKTKQGESKLPMFFPKMIEEIEDWQFVSAKLNQNERIGKGVMYIVACINNSKLEDKYEQIFIDHFARLNFSIEKVKYDTVNSFLTTLPFGIGESWQILDQLKVSAQLLSCTCMSLLPVFADIQNYGSPLMMFAGRRGQIFFFDNYKTADDINGNFNGIVVGKSGSGKSVWLQEYTAASLRFGGQVIILDDGRSFQNICGLLGGDFVDFGGGSFCINPFSLYKEHNDGESDEEYKEFFEEPFIDLIVSILCIVVNIDKNDTISSEIGLYKAVMADAVIEVLRKKGRSGGFADIRDELINNAHLRTAQTKDIADKIAYVLRAYSNGRYAKYFNGESSLNIEQMLSVFELSDLEHSVVLQNSVLITVVFLVYTKMRARERRLALIIDEAWRLLTHPAIKAFLEGIARRTRKYNGCLIVATQFMKDFDESRSPAAAAILSQSDWRIILSASGEDELMLKEKLGMNDAEISIVTDLAGLKGAYSEFMIRHKNNSWQIGRLMLDKFSAKLYSTTAEEVVQVRNMRKQGFTVEQCVERLM</sequence>
<dbReference type="SUPFAM" id="SSF52540">
    <property type="entry name" value="P-loop containing nucleoside triphosphate hydrolases"/>
    <property type="match status" value="1"/>
</dbReference>
<dbReference type="PANTHER" id="PTHR38467:SF1">
    <property type="entry name" value="CONJUGATIVE TRANSFER: ASSEMBLY"/>
    <property type="match status" value="1"/>
</dbReference>
<protein>
    <recommendedName>
        <fullName evidence="1">TraG P-loop domain-containing protein</fullName>
    </recommendedName>
</protein>
<dbReference type="EMBL" id="JSWE01000208">
    <property type="protein sequence ID" value="KIE04244.1"/>
    <property type="molecule type" value="Genomic_DNA"/>
</dbReference>
<dbReference type="InterPro" id="IPR043964">
    <property type="entry name" value="P-loop_TraG"/>
</dbReference>
<dbReference type="STRING" id="86105.NF27_IP00120"/>
<proteinExistence type="predicted"/>
<dbReference type="Pfam" id="PF19044">
    <property type="entry name" value="P-loop_TraG"/>
    <property type="match status" value="1"/>
</dbReference>
<dbReference type="Gene3D" id="3.40.50.300">
    <property type="entry name" value="P-loop containing nucleotide triphosphate hydrolases"/>
    <property type="match status" value="1"/>
</dbReference>
<gene>
    <name evidence="2" type="ORF">NF27_IP00120</name>
</gene>